<feature type="region of interest" description="Disordered" evidence="2">
    <location>
        <begin position="1"/>
        <end position="23"/>
    </location>
</feature>
<keyword evidence="1" id="KW-0175">Coiled coil</keyword>
<proteinExistence type="predicted"/>
<evidence type="ECO:0000313" key="4">
    <source>
        <dbReference type="EMBL" id="KAH0960918.1"/>
    </source>
</evidence>
<dbReference type="SMART" id="SM00353">
    <property type="entry name" value="HLH"/>
    <property type="match status" value="1"/>
</dbReference>
<protein>
    <submittedName>
        <fullName evidence="4">Helix-loop-helix DNA-binding domain-containing protein</fullName>
    </submittedName>
</protein>
<feature type="compositionally biased region" description="Low complexity" evidence="2">
    <location>
        <begin position="260"/>
        <end position="276"/>
    </location>
</feature>
<evidence type="ECO:0000313" key="5">
    <source>
        <dbReference type="Proteomes" id="UP000824596"/>
    </source>
</evidence>
<sequence>MSSSAAWHGHAGQHPAGGDDDDLNHFLDMADGMHFDLHAFHDAAPPQPSSFMARHQPDIVMPDAAHSQANLLGRHHTPVMTDASMMATPAPDASIPNIDAQIQYLQRQKLHQQQQQRQLHEQRSAFFHQSHSVPPTPQSLEMHPASSSFFSQPDHVPRHAVYDRGYHQRMTEQQDMAFTPLVSPAVTPLDPQFNVENAFAVAASYFSPLTSPALRAQHDAPSAYDQVAQFNDSPIDMDLEPPAMSGLAINQDLSKKARKSNAAAAKARGKASIKSSPIAKPQRRRTGPSPAIVSQLLSEVEGRNPWSGDQALLPMPAALADGPEENASVSPENLTDMPPPPIPNRRSTSKSPYIHPQNGTSQLLPPTPASLMKLPASRTKRPPATSPEQKTVTDMIESLELPEAVTSGPLAPVDSPFTSPAPSAEPGSAAKAPATQPLPSPGIKCLDGTAPGPSPQLQPGSSAPSAKKTPQLASRNRKRSTGSMHASPALLPRISPNIKPLLPGTPGLSAAEDTASRLLMSKSNYQNILEGNTVPGVSYPSELSTNLTSKRTSHKIAEQGRRNRINMALQVMAGLLPDQQEAEVGEEAERKDGGKLGNVPNSKASVVENAIVHMQKLQKENGDLKQQVQELKDQLKRIKESPTDS</sequence>
<feature type="compositionally biased region" description="Low complexity" evidence="2">
    <location>
        <begin position="420"/>
        <end position="434"/>
    </location>
</feature>
<dbReference type="AlphaFoldDB" id="A0A9P8SFG9"/>
<dbReference type="InterPro" id="IPR011598">
    <property type="entry name" value="bHLH_dom"/>
</dbReference>
<dbReference type="GeneID" id="68357200"/>
<dbReference type="SUPFAM" id="SSF47459">
    <property type="entry name" value="HLH, helix-loop-helix DNA-binding domain"/>
    <property type="match status" value="1"/>
</dbReference>
<evidence type="ECO:0000256" key="1">
    <source>
        <dbReference type="SAM" id="Coils"/>
    </source>
</evidence>
<feature type="region of interest" description="Disordered" evidence="2">
    <location>
        <begin position="581"/>
        <end position="602"/>
    </location>
</feature>
<dbReference type="Gene3D" id="4.10.280.10">
    <property type="entry name" value="Helix-loop-helix DNA-binding domain"/>
    <property type="match status" value="1"/>
</dbReference>
<dbReference type="Proteomes" id="UP000824596">
    <property type="component" value="Unassembled WGS sequence"/>
</dbReference>
<feature type="domain" description="BHLH" evidence="3">
    <location>
        <begin position="549"/>
        <end position="617"/>
    </location>
</feature>
<dbReference type="GO" id="GO:0003677">
    <property type="term" value="F:DNA binding"/>
    <property type="evidence" value="ECO:0007669"/>
    <property type="project" value="UniProtKB-KW"/>
</dbReference>
<dbReference type="InterPro" id="IPR036638">
    <property type="entry name" value="HLH_DNA-bd_sf"/>
</dbReference>
<feature type="region of interest" description="Disordered" evidence="2">
    <location>
        <begin position="320"/>
        <end position="392"/>
    </location>
</feature>
<dbReference type="GO" id="GO:0046983">
    <property type="term" value="F:protein dimerization activity"/>
    <property type="evidence" value="ECO:0007669"/>
    <property type="project" value="InterPro"/>
</dbReference>
<reference evidence="4" key="1">
    <citation type="submission" date="2021-09" db="EMBL/GenBank/DDBJ databases">
        <title>A high-quality genome of the endoparasitic fungus Hirsutella rhossiliensis with a comparison of Hirsutella genomes reveals transposable elements contributing to genome size variation.</title>
        <authorList>
            <person name="Lin R."/>
            <person name="Jiao Y."/>
            <person name="Sun X."/>
            <person name="Ling J."/>
            <person name="Xie B."/>
            <person name="Cheng X."/>
        </authorList>
    </citation>
    <scope>NUCLEOTIDE SEQUENCE</scope>
    <source>
        <strain evidence="4">HR02</strain>
    </source>
</reference>
<evidence type="ECO:0000259" key="3">
    <source>
        <dbReference type="PROSITE" id="PS50888"/>
    </source>
</evidence>
<organism evidence="4 5">
    <name type="scientific">Hirsutella rhossiliensis</name>
    <dbReference type="NCBI Taxonomy" id="111463"/>
    <lineage>
        <taxon>Eukaryota</taxon>
        <taxon>Fungi</taxon>
        <taxon>Dikarya</taxon>
        <taxon>Ascomycota</taxon>
        <taxon>Pezizomycotina</taxon>
        <taxon>Sordariomycetes</taxon>
        <taxon>Hypocreomycetidae</taxon>
        <taxon>Hypocreales</taxon>
        <taxon>Ophiocordycipitaceae</taxon>
        <taxon>Hirsutella</taxon>
    </lineage>
</organism>
<dbReference type="OrthoDB" id="5344169at2759"/>
<feature type="coiled-coil region" evidence="1">
    <location>
        <begin position="607"/>
        <end position="641"/>
    </location>
</feature>
<feature type="region of interest" description="Disordered" evidence="2">
    <location>
        <begin position="406"/>
        <end position="509"/>
    </location>
</feature>
<comment type="caution">
    <text evidence="4">The sequence shown here is derived from an EMBL/GenBank/DDBJ whole genome shotgun (WGS) entry which is preliminary data.</text>
</comment>
<keyword evidence="4" id="KW-0238">DNA-binding</keyword>
<evidence type="ECO:0000256" key="2">
    <source>
        <dbReference type="SAM" id="MobiDB-lite"/>
    </source>
</evidence>
<dbReference type="PROSITE" id="PS50888">
    <property type="entry name" value="BHLH"/>
    <property type="match status" value="1"/>
</dbReference>
<feature type="compositionally biased region" description="Low complexity" evidence="2">
    <location>
        <begin position="455"/>
        <end position="466"/>
    </location>
</feature>
<feature type="region of interest" description="Disordered" evidence="2">
    <location>
        <begin position="108"/>
        <end position="154"/>
    </location>
</feature>
<gene>
    <name evidence="4" type="ORF">HRG_08071</name>
</gene>
<feature type="region of interest" description="Disordered" evidence="2">
    <location>
        <begin position="258"/>
        <end position="289"/>
    </location>
</feature>
<dbReference type="Pfam" id="PF00010">
    <property type="entry name" value="HLH"/>
    <property type="match status" value="1"/>
</dbReference>
<keyword evidence="5" id="KW-1185">Reference proteome</keyword>
<dbReference type="RefSeq" id="XP_044718431.1">
    <property type="nucleotide sequence ID" value="XM_044866542.1"/>
</dbReference>
<name>A0A9P8SFG9_9HYPO</name>
<feature type="compositionally biased region" description="Polar residues" evidence="2">
    <location>
        <begin position="345"/>
        <end position="364"/>
    </location>
</feature>
<accession>A0A9P8SFG9</accession>
<feature type="compositionally biased region" description="Low complexity" evidence="2">
    <location>
        <begin position="108"/>
        <end position="117"/>
    </location>
</feature>
<dbReference type="EMBL" id="JAIZPD010000009">
    <property type="protein sequence ID" value="KAH0960918.1"/>
    <property type="molecule type" value="Genomic_DNA"/>
</dbReference>